<evidence type="ECO:0000256" key="2">
    <source>
        <dbReference type="SAM" id="SignalP"/>
    </source>
</evidence>
<evidence type="ECO:0008006" key="5">
    <source>
        <dbReference type="Google" id="ProtNLM"/>
    </source>
</evidence>
<feature type="signal peptide" evidence="2">
    <location>
        <begin position="1"/>
        <end position="21"/>
    </location>
</feature>
<comment type="caution">
    <text evidence="3">The sequence shown here is derived from an EMBL/GenBank/DDBJ whole genome shotgun (WGS) entry which is preliminary data.</text>
</comment>
<proteinExistence type="predicted"/>
<organism evidence="3 4">
    <name type="scientific">Paracerasibacillus soli</name>
    <dbReference type="NCBI Taxonomy" id="480284"/>
    <lineage>
        <taxon>Bacteria</taxon>
        <taxon>Bacillati</taxon>
        <taxon>Bacillota</taxon>
        <taxon>Bacilli</taxon>
        <taxon>Bacillales</taxon>
        <taxon>Bacillaceae</taxon>
        <taxon>Paracerasibacillus</taxon>
    </lineage>
</organism>
<accession>A0ABU5CT70</accession>
<dbReference type="EMBL" id="JAWDIQ010000002">
    <property type="protein sequence ID" value="MDY0409578.1"/>
    <property type="molecule type" value="Genomic_DNA"/>
</dbReference>
<evidence type="ECO:0000256" key="1">
    <source>
        <dbReference type="SAM" id="MobiDB-lite"/>
    </source>
</evidence>
<gene>
    <name evidence="3" type="ORF">RWD45_14640</name>
</gene>
<dbReference type="RefSeq" id="WP_320380372.1">
    <property type="nucleotide sequence ID" value="NZ_JAWDIQ010000002.1"/>
</dbReference>
<dbReference type="PROSITE" id="PS51257">
    <property type="entry name" value="PROKAR_LIPOPROTEIN"/>
    <property type="match status" value="1"/>
</dbReference>
<keyword evidence="4" id="KW-1185">Reference proteome</keyword>
<sequence>MKKRYAVFTFIIFCLPLLLLTACKQDENTKNEQTNPQETETNQKDNQTDIEDKKDKNNVEVTEVIAPDDQGDVDVWFDGQIEINGKQVIATGKTNLLPGSRLGLVLDSEGVHLIGTSDFGNVTEDGEFTLETKLPNSFNGDILHININFKPHEQDETIKQQYMDKLVGDYVRIYSDASESYDIAAFETTILLEENNHTIPITPPQWEKPEDLGSPEVRMEPEVIAGEEFMKVELKSNIVDNARIHVRADIPDYISFGFDGISQINPEWYSYHLLQKSTKQFKIKKRYGI</sequence>
<evidence type="ECO:0000313" key="4">
    <source>
        <dbReference type="Proteomes" id="UP001275315"/>
    </source>
</evidence>
<feature type="chain" id="PRO_5046668552" description="Lipoprotein" evidence="2">
    <location>
        <begin position="22"/>
        <end position="289"/>
    </location>
</feature>
<evidence type="ECO:0000313" key="3">
    <source>
        <dbReference type="EMBL" id="MDY0409578.1"/>
    </source>
</evidence>
<feature type="region of interest" description="Disordered" evidence="1">
    <location>
        <begin position="28"/>
        <end position="58"/>
    </location>
</feature>
<keyword evidence="2" id="KW-0732">Signal</keyword>
<name>A0ABU5CT70_9BACI</name>
<feature type="compositionally biased region" description="Basic and acidic residues" evidence="1">
    <location>
        <begin position="41"/>
        <end position="58"/>
    </location>
</feature>
<feature type="compositionally biased region" description="Polar residues" evidence="1">
    <location>
        <begin position="31"/>
        <end position="40"/>
    </location>
</feature>
<dbReference type="Proteomes" id="UP001275315">
    <property type="component" value="Unassembled WGS sequence"/>
</dbReference>
<protein>
    <recommendedName>
        <fullName evidence="5">Lipoprotein</fullName>
    </recommendedName>
</protein>
<reference evidence="3 4" key="1">
    <citation type="submission" date="2023-10" db="EMBL/GenBank/DDBJ databases">
        <title>Virgibacillus soli CC-YMP-6 genome.</title>
        <authorList>
            <person name="Miliotis G."/>
            <person name="Sengupta P."/>
            <person name="Hameed A."/>
            <person name="Chuvochina M."/>
            <person name="Mcdonagh F."/>
            <person name="Simpson A.C."/>
            <person name="Singh N.K."/>
            <person name="Rekha P.D."/>
            <person name="Raman K."/>
            <person name="Hugenholtz P."/>
            <person name="Venkateswaran K."/>
        </authorList>
    </citation>
    <scope>NUCLEOTIDE SEQUENCE [LARGE SCALE GENOMIC DNA]</scope>
    <source>
        <strain evidence="3 4">CC-YMP-6</strain>
    </source>
</reference>